<protein>
    <submittedName>
        <fullName evidence="1">Uncharacterized protein</fullName>
    </submittedName>
</protein>
<keyword evidence="2" id="KW-1185">Reference proteome</keyword>
<comment type="caution">
    <text evidence="1">The sequence shown here is derived from an EMBL/GenBank/DDBJ whole genome shotgun (WGS) entry which is preliminary data.</text>
</comment>
<dbReference type="EMBL" id="JAJEPW010000008">
    <property type="protein sequence ID" value="MCC2128783.1"/>
    <property type="molecule type" value="Genomic_DNA"/>
</dbReference>
<dbReference type="GO" id="GO:0140096">
    <property type="term" value="F:catalytic activity, acting on a protein"/>
    <property type="evidence" value="ECO:0007669"/>
    <property type="project" value="UniProtKB-ARBA"/>
</dbReference>
<dbReference type="SUPFAM" id="SSF55681">
    <property type="entry name" value="Class II aaRS and biotin synthetases"/>
    <property type="match status" value="1"/>
</dbReference>
<reference evidence="1" key="1">
    <citation type="submission" date="2021-10" db="EMBL/GenBank/DDBJ databases">
        <title>Anaerobic single-cell dispensing facilitates the cultivation of human gut bacteria.</title>
        <authorList>
            <person name="Afrizal A."/>
        </authorList>
    </citation>
    <scope>NUCLEOTIDE SEQUENCE</scope>
    <source>
        <strain evidence="1">CLA-AA-H272</strain>
    </source>
</reference>
<dbReference type="Gene3D" id="3.30.930.10">
    <property type="entry name" value="Bira Bifunctional Protein, Domain 2"/>
    <property type="match status" value="1"/>
</dbReference>
<organism evidence="1 2">
    <name type="scientific">Brotocaccenecus cirricatena</name>
    <dbReference type="NCBI Taxonomy" id="3064195"/>
    <lineage>
        <taxon>Bacteria</taxon>
        <taxon>Bacillati</taxon>
        <taxon>Bacillota</taxon>
        <taxon>Clostridia</taxon>
        <taxon>Eubacteriales</taxon>
        <taxon>Oscillospiraceae</taxon>
        <taxon>Brotocaccenecus</taxon>
    </lineage>
</organism>
<dbReference type="InterPro" id="IPR045864">
    <property type="entry name" value="aa-tRNA-synth_II/BPL/LPL"/>
</dbReference>
<sequence>MENKTPYLKIHHKLECSFINFFESKGYQRLAPVPISSHVDRSVYLINSATNLFKPYFSSNHCVFAIQHCMRTQTLSDYYNEERESQYPTTFDSYGAFVPASLLCKILKDTIELFSSIGFEFLKMRMRISCNDITLLSAVSQSLPSIRVELDERSEKYDHKYGNGITGRAIKLDYYQEWQKKHKNLCYFILIYLGSSPVGVELATSDQLIIMRFQNKKYGISVSKIADILPMSAFGERRFADSVVGAAHLLYEGLKPNSSTTNGRTLKKYIAALQYFSKLLGHSENEVISIVLKYITMEYGEVPEYKKLYISELLAKWIAVYRAK</sequence>
<dbReference type="AlphaFoldDB" id="A0AAE3AF44"/>
<dbReference type="GO" id="GO:0016740">
    <property type="term" value="F:transferase activity"/>
    <property type="evidence" value="ECO:0007669"/>
    <property type="project" value="UniProtKB-ARBA"/>
</dbReference>
<accession>A0AAE3AF44</accession>
<proteinExistence type="predicted"/>
<evidence type="ECO:0000313" key="2">
    <source>
        <dbReference type="Proteomes" id="UP001199319"/>
    </source>
</evidence>
<dbReference type="Proteomes" id="UP001199319">
    <property type="component" value="Unassembled WGS sequence"/>
</dbReference>
<gene>
    <name evidence="1" type="ORF">LKD37_04475</name>
</gene>
<dbReference type="RefSeq" id="WP_302928091.1">
    <property type="nucleotide sequence ID" value="NZ_JAJEPW010000008.1"/>
</dbReference>
<name>A0AAE3AF44_9FIRM</name>
<evidence type="ECO:0000313" key="1">
    <source>
        <dbReference type="EMBL" id="MCC2128783.1"/>
    </source>
</evidence>